<name>A0AAD1XEP4_EUPCR</name>
<proteinExistence type="predicted"/>
<dbReference type="Proteomes" id="UP001295684">
    <property type="component" value="Unassembled WGS sequence"/>
</dbReference>
<accession>A0AAD1XEP4</accession>
<reference evidence="2" key="1">
    <citation type="submission" date="2023-07" db="EMBL/GenBank/DDBJ databases">
        <authorList>
            <consortium name="AG Swart"/>
            <person name="Singh M."/>
            <person name="Singh A."/>
            <person name="Seah K."/>
            <person name="Emmerich C."/>
        </authorList>
    </citation>
    <scope>NUCLEOTIDE SEQUENCE</scope>
    <source>
        <strain evidence="2">DP1</strain>
    </source>
</reference>
<dbReference type="AlphaFoldDB" id="A0AAD1XEP4"/>
<evidence type="ECO:0000256" key="1">
    <source>
        <dbReference type="SAM" id="MobiDB-lite"/>
    </source>
</evidence>
<feature type="compositionally biased region" description="Polar residues" evidence="1">
    <location>
        <begin position="35"/>
        <end position="47"/>
    </location>
</feature>
<protein>
    <submittedName>
        <fullName evidence="2">Uncharacterized protein</fullName>
    </submittedName>
</protein>
<evidence type="ECO:0000313" key="3">
    <source>
        <dbReference type="Proteomes" id="UP001295684"/>
    </source>
</evidence>
<organism evidence="2 3">
    <name type="scientific">Euplotes crassus</name>
    <dbReference type="NCBI Taxonomy" id="5936"/>
    <lineage>
        <taxon>Eukaryota</taxon>
        <taxon>Sar</taxon>
        <taxon>Alveolata</taxon>
        <taxon>Ciliophora</taxon>
        <taxon>Intramacronucleata</taxon>
        <taxon>Spirotrichea</taxon>
        <taxon>Hypotrichia</taxon>
        <taxon>Euplotida</taxon>
        <taxon>Euplotidae</taxon>
        <taxon>Moneuplotes</taxon>
    </lineage>
</organism>
<sequence length="175" mass="20597">MQKFLRKNNLMRNKEEQLLKSPQPVRSKHRMFGPSSMSKLSQQLKPTWTPVKSYSSKKLKEMEDLSYSTLDGWKKKQQQSLSKSNMIENNLAIEVSPSGPNISIEDISLSPPKKRGRLHEIYSTEHFSASPVQEKSNQEKMHLFREFSDQKVKLKKQIEYNEELRKYIEIIRNIN</sequence>
<gene>
    <name evidence="2" type="ORF">ECRASSUSDP1_LOCUS13322</name>
</gene>
<evidence type="ECO:0000313" key="2">
    <source>
        <dbReference type="EMBL" id="CAI2371995.1"/>
    </source>
</evidence>
<feature type="region of interest" description="Disordered" evidence="1">
    <location>
        <begin position="1"/>
        <end position="47"/>
    </location>
</feature>
<dbReference type="EMBL" id="CAMPGE010013257">
    <property type="protein sequence ID" value="CAI2371995.1"/>
    <property type="molecule type" value="Genomic_DNA"/>
</dbReference>
<keyword evidence="3" id="KW-1185">Reference proteome</keyword>
<comment type="caution">
    <text evidence="2">The sequence shown here is derived from an EMBL/GenBank/DDBJ whole genome shotgun (WGS) entry which is preliminary data.</text>
</comment>